<evidence type="ECO:0000256" key="4">
    <source>
        <dbReference type="ARBA" id="ARBA00022679"/>
    </source>
</evidence>
<keyword evidence="3 7" id="KW-0032">Aminotransferase</keyword>
<evidence type="ECO:0000259" key="6">
    <source>
        <dbReference type="Pfam" id="PF00155"/>
    </source>
</evidence>
<evidence type="ECO:0000313" key="8">
    <source>
        <dbReference type="Proteomes" id="UP000184330"/>
    </source>
</evidence>
<dbReference type="AlphaFoldDB" id="A0A1L7XL45"/>
<dbReference type="PANTHER" id="PTHR42790:SF1">
    <property type="entry name" value="AROMATIC AMINO ACID AMINOTRANSFERASE, HYPOTHETICAL (EUROFUNG)"/>
    <property type="match status" value="1"/>
</dbReference>
<sequence length="540" mass="60818">MSPQSTNNCDTRPKVLDISHHFSKVSKKRAPNVLKEYYKFLRIPEMGNLAGGLPFPGNFPFETLEFSLVGESNFLASNGKDRDHDLGSISKHHVQILRSSQSKASTRKINLDTALQYGSAQGYPPLYVWLKKLVNTVYHPNIPYQGGADIMINGGSGDGLSKIYELLFNPWDKDLSGVRDREGLLVEEFVYAPPLAQIKPTLFLSRWIVKGCWCMVRAACLMFFKPGILRKERDHTRGQYWPKSYLGSSLNITTQGNISICSNVDVTIIEDDPECQSTGFKFLDELMPSFLSIDIDGRVIRLDSFSKTIAPGCRLGWITAQPSVCEQLFRITDGTTQSPSGFVQAIVAQILGDFKDTSSTDRSIGWGLQGWVKWLEGLRSVNERRMIMMATIFEENRFLTTGTGCTEMFTFNWPMGGMFLWMKVNVFNHPLATSIDPKRLMLALWSLCTQHSYRILTVPGGDFAANKAIGNDHGYQFLRFCFTAVEETVLEDKSHAFVAACLNFWTIRDVNIIDQILQEEKALQAEGDSNGKDREGIEDW</sequence>
<dbReference type="CDD" id="cd00609">
    <property type="entry name" value="AAT_like"/>
    <property type="match status" value="1"/>
</dbReference>
<dbReference type="GO" id="GO:0030170">
    <property type="term" value="F:pyridoxal phosphate binding"/>
    <property type="evidence" value="ECO:0007669"/>
    <property type="project" value="InterPro"/>
</dbReference>
<feature type="domain" description="Aminotransferase class I/classII large" evidence="6">
    <location>
        <begin position="294"/>
        <end position="482"/>
    </location>
</feature>
<dbReference type="InterPro" id="IPR004839">
    <property type="entry name" value="Aminotransferase_I/II_large"/>
</dbReference>
<evidence type="ECO:0000256" key="1">
    <source>
        <dbReference type="ARBA" id="ARBA00001933"/>
    </source>
</evidence>
<dbReference type="EMBL" id="FJOG01000033">
    <property type="protein sequence ID" value="CZR65785.1"/>
    <property type="molecule type" value="Genomic_DNA"/>
</dbReference>
<dbReference type="PANTHER" id="PTHR42790">
    <property type="entry name" value="AMINOTRANSFERASE"/>
    <property type="match status" value="1"/>
</dbReference>
<keyword evidence="8" id="KW-1185">Reference proteome</keyword>
<dbReference type="Proteomes" id="UP000184330">
    <property type="component" value="Unassembled WGS sequence"/>
</dbReference>
<dbReference type="SUPFAM" id="SSF53383">
    <property type="entry name" value="PLP-dependent transferases"/>
    <property type="match status" value="2"/>
</dbReference>
<keyword evidence="4 7" id="KW-0808">Transferase</keyword>
<evidence type="ECO:0000313" key="7">
    <source>
        <dbReference type="EMBL" id="CZR65785.1"/>
    </source>
</evidence>
<dbReference type="InterPro" id="IPR015424">
    <property type="entry name" value="PyrdxlP-dep_Trfase"/>
</dbReference>
<proteinExistence type="inferred from homology"/>
<dbReference type="InterPro" id="IPR015421">
    <property type="entry name" value="PyrdxlP-dep_Trfase_major"/>
</dbReference>
<dbReference type="InterPro" id="IPR050859">
    <property type="entry name" value="Class-I_PLP-dep_aminotransf"/>
</dbReference>
<comment type="cofactor">
    <cofactor evidence="1">
        <name>pyridoxal 5'-phosphate</name>
        <dbReference type="ChEBI" id="CHEBI:597326"/>
    </cofactor>
</comment>
<dbReference type="OrthoDB" id="691673at2759"/>
<gene>
    <name evidence="7" type="ORF">PAC_15685</name>
</gene>
<keyword evidence="5" id="KW-0663">Pyridoxal phosphate</keyword>
<dbReference type="GO" id="GO:1901605">
    <property type="term" value="P:alpha-amino acid metabolic process"/>
    <property type="evidence" value="ECO:0007669"/>
    <property type="project" value="TreeGrafter"/>
</dbReference>
<evidence type="ECO:0000256" key="2">
    <source>
        <dbReference type="ARBA" id="ARBA00007441"/>
    </source>
</evidence>
<dbReference type="Gene3D" id="3.40.640.10">
    <property type="entry name" value="Type I PLP-dependent aspartate aminotransferase-like (Major domain)"/>
    <property type="match status" value="2"/>
</dbReference>
<comment type="similarity">
    <text evidence="2">Belongs to the class-I pyridoxal-phosphate-dependent aminotransferase family.</text>
</comment>
<organism evidence="7 8">
    <name type="scientific">Phialocephala subalpina</name>
    <dbReference type="NCBI Taxonomy" id="576137"/>
    <lineage>
        <taxon>Eukaryota</taxon>
        <taxon>Fungi</taxon>
        <taxon>Dikarya</taxon>
        <taxon>Ascomycota</taxon>
        <taxon>Pezizomycotina</taxon>
        <taxon>Leotiomycetes</taxon>
        <taxon>Helotiales</taxon>
        <taxon>Mollisiaceae</taxon>
        <taxon>Phialocephala</taxon>
        <taxon>Phialocephala fortinii species complex</taxon>
    </lineage>
</organism>
<evidence type="ECO:0000256" key="5">
    <source>
        <dbReference type="ARBA" id="ARBA00022898"/>
    </source>
</evidence>
<protein>
    <submittedName>
        <fullName evidence="7">Related to aromatic amino acid aminotransferase 1</fullName>
    </submittedName>
</protein>
<accession>A0A1L7XL45</accession>
<reference evidence="7 8" key="1">
    <citation type="submission" date="2016-03" db="EMBL/GenBank/DDBJ databases">
        <authorList>
            <person name="Ploux O."/>
        </authorList>
    </citation>
    <scope>NUCLEOTIDE SEQUENCE [LARGE SCALE GENOMIC DNA]</scope>
    <source>
        <strain evidence="7 8">UAMH 11012</strain>
    </source>
</reference>
<name>A0A1L7XL45_9HELO</name>
<evidence type="ECO:0000256" key="3">
    <source>
        <dbReference type="ARBA" id="ARBA00022576"/>
    </source>
</evidence>
<dbReference type="Pfam" id="PF00155">
    <property type="entry name" value="Aminotran_1_2"/>
    <property type="match status" value="1"/>
</dbReference>
<dbReference type="STRING" id="576137.A0A1L7XL45"/>
<dbReference type="GO" id="GO:0008483">
    <property type="term" value="F:transaminase activity"/>
    <property type="evidence" value="ECO:0007669"/>
    <property type="project" value="UniProtKB-KW"/>
</dbReference>